<organism evidence="3 4">
    <name type="scientific">Alicyclobacillus macrosporangiidus</name>
    <dbReference type="NCBI Taxonomy" id="392015"/>
    <lineage>
        <taxon>Bacteria</taxon>
        <taxon>Bacillati</taxon>
        <taxon>Bacillota</taxon>
        <taxon>Bacilli</taxon>
        <taxon>Bacillales</taxon>
        <taxon>Alicyclobacillaceae</taxon>
        <taxon>Alicyclobacillus</taxon>
    </lineage>
</organism>
<dbReference type="Proteomes" id="UP000183508">
    <property type="component" value="Unassembled WGS sequence"/>
</dbReference>
<dbReference type="PANTHER" id="PTHR30029">
    <property type="entry name" value="STAGE V SPORULATION PROTEIN R"/>
    <property type="match status" value="1"/>
</dbReference>
<dbReference type="InterPro" id="IPR057008">
    <property type="entry name" value="SpoVR-like_C"/>
</dbReference>
<dbReference type="Pfam" id="PF24755">
    <property type="entry name" value="SpoVR_C"/>
    <property type="match status" value="1"/>
</dbReference>
<dbReference type="eggNOG" id="COG2719">
    <property type="taxonomic scope" value="Bacteria"/>
</dbReference>
<gene>
    <name evidence="3" type="ORF">SAMN05421543_1163</name>
</gene>
<dbReference type="EMBL" id="FPBV01000016">
    <property type="protein sequence ID" value="SFU96667.1"/>
    <property type="molecule type" value="Genomic_DNA"/>
</dbReference>
<evidence type="ECO:0000313" key="4">
    <source>
        <dbReference type="Proteomes" id="UP000183508"/>
    </source>
</evidence>
<accession>A0A1I7KGU8</accession>
<evidence type="ECO:0000259" key="1">
    <source>
        <dbReference type="Pfam" id="PF04293"/>
    </source>
</evidence>
<name>A0A1I7KGU8_9BACL</name>
<feature type="domain" description="SpoVR protein-like N-terminal" evidence="1">
    <location>
        <begin position="187"/>
        <end position="350"/>
    </location>
</feature>
<dbReference type="RefSeq" id="WP_074954151.1">
    <property type="nucleotide sequence ID" value="NZ_FPBV01000016.1"/>
</dbReference>
<protein>
    <submittedName>
        <fullName evidence="3">Stage V sporulation protein R</fullName>
    </submittedName>
</protein>
<dbReference type="AlphaFoldDB" id="A0A1I7KGU8"/>
<evidence type="ECO:0000313" key="3">
    <source>
        <dbReference type="EMBL" id="SFU96667.1"/>
    </source>
</evidence>
<feature type="domain" description="SpoVR protein-like N-terminal" evidence="1">
    <location>
        <begin position="7"/>
        <end position="174"/>
    </location>
</feature>
<dbReference type="InterPro" id="IPR056174">
    <property type="entry name" value="SpoVR_N"/>
</dbReference>
<keyword evidence="4" id="KW-1185">Reference proteome</keyword>
<dbReference type="PANTHER" id="PTHR30029:SF2">
    <property type="entry name" value="STAGE V SPORULATION PROTEIN R"/>
    <property type="match status" value="1"/>
</dbReference>
<sequence length="424" mass="50068">MKREEYARFERTIAWMESRARELGLDFFDMRYEICPADVVYTIAGFGMPTRYSHWSFGKQYHRHKIDYDLGLSRIYELVVNNDPCYAFFLENNTVLQNEMIVAHVLGHSDFFKNNARFRCTNRDMIDTMAATAERFRRYEEKYGVARVEEVIDAAMSIQEHVDPSMRARRRAMRDGAACAHEGGGLQEKDLLGFLLENSHHLEDWERDIVAVVREEMLYFWPQLETKIMNEGWATFWHTELMREMELSGQDAIDFAQLTANVTQPNRFALNPYNVGLAIWRDIERRYGREKMFEVRECESDTSFLRNYLNQDIVDACELYLFERRGIEWVIVERNYEKIRDLLVQQRINGGFPVLYVTDGDVGRMGGLCITHAYDGQELDVRYIERTLPRVYRLWGRPVTLRTVVDGRTAEFRCEGDHVLRRVV</sequence>
<reference evidence="4" key="1">
    <citation type="submission" date="2016-10" db="EMBL/GenBank/DDBJ databases">
        <authorList>
            <person name="Varghese N."/>
        </authorList>
    </citation>
    <scope>NUCLEOTIDE SEQUENCE [LARGE SCALE GENOMIC DNA]</scope>
    <source>
        <strain evidence="4">DSM 17980</strain>
    </source>
</reference>
<evidence type="ECO:0000259" key="2">
    <source>
        <dbReference type="Pfam" id="PF24755"/>
    </source>
</evidence>
<dbReference type="OrthoDB" id="9784270at2"/>
<dbReference type="Pfam" id="PF04293">
    <property type="entry name" value="SpoVR"/>
    <property type="match status" value="2"/>
</dbReference>
<feature type="domain" description="SpoVR-like C-terminal" evidence="2">
    <location>
        <begin position="354"/>
        <end position="404"/>
    </location>
</feature>
<dbReference type="InterPro" id="IPR007390">
    <property type="entry name" value="Spore_V_R"/>
</dbReference>
<proteinExistence type="predicted"/>
<dbReference type="STRING" id="392015.SAMN05421543_1163"/>